<name>A0A938BLE2_9BACT</name>
<dbReference type="PROSITE" id="PS51115">
    <property type="entry name" value="LAMININ_IVA"/>
    <property type="match status" value="1"/>
</dbReference>
<keyword evidence="4" id="KW-0325">Glycoprotein</keyword>
<keyword evidence="1" id="KW-0732">Signal</keyword>
<evidence type="ECO:0000256" key="5">
    <source>
        <dbReference type="SAM" id="MobiDB-lite"/>
    </source>
</evidence>
<gene>
    <name evidence="7" type="ORF">FJZ00_08650</name>
</gene>
<dbReference type="Proteomes" id="UP000703893">
    <property type="component" value="Unassembled WGS sequence"/>
</dbReference>
<evidence type="ECO:0000259" key="6">
    <source>
        <dbReference type="PROSITE" id="PS51115"/>
    </source>
</evidence>
<evidence type="ECO:0000256" key="4">
    <source>
        <dbReference type="ARBA" id="ARBA00023180"/>
    </source>
</evidence>
<proteinExistence type="predicted"/>
<feature type="domain" description="Laminin IV type A" evidence="6">
    <location>
        <begin position="316"/>
        <end position="467"/>
    </location>
</feature>
<dbReference type="InterPro" id="IPR000034">
    <property type="entry name" value="Laminin_IV"/>
</dbReference>
<accession>A0A938BLE2</accession>
<keyword evidence="3" id="KW-1015">Disulfide bond</keyword>
<reference evidence="7 8" key="1">
    <citation type="submission" date="2019-03" db="EMBL/GenBank/DDBJ databases">
        <title>Lake Tanganyika Metagenome-Assembled Genomes (MAGs).</title>
        <authorList>
            <person name="Tran P."/>
        </authorList>
    </citation>
    <scope>NUCLEOTIDE SEQUENCE [LARGE SCALE GENOMIC DNA]</scope>
    <source>
        <strain evidence="7">K_DeepCast_65m_m2_236</strain>
    </source>
</reference>
<evidence type="ECO:0000313" key="8">
    <source>
        <dbReference type="Proteomes" id="UP000703893"/>
    </source>
</evidence>
<organism evidence="7 8">
    <name type="scientific">Candidatus Tanganyikabacteria bacterium</name>
    <dbReference type="NCBI Taxonomy" id="2961651"/>
    <lineage>
        <taxon>Bacteria</taxon>
        <taxon>Bacillati</taxon>
        <taxon>Candidatus Sericytochromatia</taxon>
        <taxon>Candidatus Tanganyikabacteria</taxon>
    </lineage>
</organism>
<evidence type="ECO:0000256" key="1">
    <source>
        <dbReference type="ARBA" id="ARBA00022729"/>
    </source>
</evidence>
<dbReference type="AlphaFoldDB" id="A0A938BLE2"/>
<keyword evidence="2" id="KW-0677">Repeat</keyword>
<dbReference type="SMART" id="SM00281">
    <property type="entry name" value="LamB"/>
    <property type="match status" value="1"/>
</dbReference>
<evidence type="ECO:0000256" key="2">
    <source>
        <dbReference type="ARBA" id="ARBA00022737"/>
    </source>
</evidence>
<protein>
    <recommendedName>
        <fullName evidence="6">Laminin IV type A domain-containing protein</fullName>
    </recommendedName>
</protein>
<sequence>MSFLDDARLRRRLAVAAAPLLVAACHFSPVGQIGGQAPVAEGAAESATLEAAGAAGDAGSVLLPAEPAGVLRGFEVVDAGMGLVDVTFQIDLQVSPDYRVQVVPPQVTHYKLVAKGAGMDQTTAITALLQDRKITLRDLIVGDKLALNLSLYHLDGGGPVLGAYGEKSLVIPAAKTSVAADLMMIETGPALPRLPVGNQTVTGSFLAFYSGVANSDMNLEALAKSGNPACRTAFTVKAGTLGSPFATRSGSMPSSVLPAKMTLPAAPGNAPARIPLIVRWDNSACNAPPTSIQLVVRPVPASRPTAPPPPVSRFDADGEGWASSGDPVSTPPSWSGSGGNPGGRISNTDGAGGQIWYFDAPGKFLGQKFGLYDKTLSYDLKQSANDSQFNAHDIILEGNGRKLVYRFPIGPGTDWTRYAVALREAGWKTVSGSSEANSVKADMEAVLANISRLRSRERVHPIQAASR</sequence>
<comment type="caution">
    <text evidence="7">The sequence shown here is derived from an EMBL/GenBank/DDBJ whole genome shotgun (WGS) entry which is preliminary data.</text>
</comment>
<feature type="region of interest" description="Disordered" evidence="5">
    <location>
        <begin position="299"/>
        <end position="348"/>
    </location>
</feature>
<dbReference type="EMBL" id="VGJX01000487">
    <property type="protein sequence ID" value="MBM3275211.1"/>
    <property type="molecule type" value="Genomic_DNA"/>
</dbReference>
<evidence type="ECO:0000313" key="7">
    <source>
        <dbReference type="EMBL" id="MBM3275211.1"/>
    </source>
</evidence>
<feature type="non-terminal residue" evidence="7">
    <location>
        <position position="467"/>
    </location>
</feature>
<dbReference type="Pfam" id="PF00052">
    <property type="entry name" value="Laminin_B"/>
    <property type="match status" value="1"/>
</dbReference>
<evidence type="ECO:0000256" key="3">
    <source>
        <dbReference type="ARBA" id="ARBA00023157"/>
    </source>
</evidence>